<evidence type="ECO:0000259" key="2">
    <source>
        <dbReference type="Pfam" id="PF25226"/>
    </source>
</evidence>
<dbReference type="SUPFAM" id="SSF55486">
    <property type="entry name" value="Metalloproteases ('zincins'), catalytic domain"/>
    <property type="match status" value="1"/>
</dbReference>
<dbReference type="OrthoDB" id="5978971at2"/>
<keyword evidence="4" id="KW-1185">Reference proteome</keyword>
<comment type="caution">
    <text evidence="3">The sequence shown here is derived from an EMBL/GenBank/DDBJ whole genome shotgun (WGS) entry which is preliminary data.</text>
</comment>
<dbReference type="InterPro" id="IPR025178">
    <property type="entry name" value="Lnb_N"/>
</dbReference>
<proteinExistence type="predicted"/>
<gene>
    <name evidence="3" type="ORF">ARC20_12700</name>
</gene>
<protein>
    <submittedName>
        <fullName evidence="3">Uncharacterized protein</fullName>
    </submittedName>
</protein>
<reference evidence="3 4" key="1">
    <citation type="submission" date="2015-10" db="EMBL/GenBank/DDBJ databases">
        <title>Genome sequencing and analysis of members of genus Stenotrophomonas.</title>
        <authorList>
            <person name="Patil P.P."/>
            <person name="Midha S."/>
            <person name="Patil P.B."/>
        </authorList>
    </citation>
    <scope>NUCLEOTIDE SEQUENCE [LARGE SCALE GENOMIC DNA]</scope>
    <source>
        <strain evidence="3 4">JCM 16536</strain>
    </source>
</reference>
<dbReference type="STRING" id="676599.ARC20_12700"/>
<dbReference type="InterPro" id="IPR057166">
    <property type="entry name" value="DUF7844"/>
</dbReference>
<dbReference type="AlphaFoldDB" id="A0A0R0A6V2"/>
<dbReference type="RefSeq" id="WP_057647696.1">
    <property type="nucleotide sequence ID" value="NZ_LLXU01000095.1"/>
</dbReference>
<dbReference type="EMBL" id="LLXU01000095">
    <property type="protein sequence ID" value="KRG40677.1"/>
    <property type="molecule type" value="Genomic_DNA"/>
</dbReference>
<feature type="domain" description="Lnb N-terminal periplasmic" evidence="1">
    <location>
        <begin position="213"/>
        <end position="365"/>
    </location>
</feature>
<sequence length="582" mass="64301">MAWLALAMPAFAAGASEDDLAAARLLDAARTRLPDAWAQALPADLILLPRDDLPAHVGGRTFGTQIRIDRRLLAAWASAPVDPDHDPAARLALSTLIHELAHVLDRGPQGGLSRDARLRDLAGWPRRRAWPGRGANAMRDRSPDPYELTDPREFVAVNLEHYVLDADYACRRPALAKWFQARLGAAPTPRTACDATLPLLQGEGGDGQLGWLSLDPSRVYAIDYLFAEGNDAPMSRWGHAMLRLVICAPGRAPGPDCRLDLAWHRVLSFRAFVDDVQLSSWRGLTGGYPSRLFVLPLEQVIDDYTQVELRGLASIPLSLDRAGIEAILAQAAQQHWSYDGRYAFISNNCAVETWKLLRDADPRIGDAVRWRGITPKGLLAALEHAGLADATMQADRATAERQGYYFASAQARYEAMFQVARSGMALPAKSAREWLDLPPETRTPWIDRADLRATAALLLLEQAAQRRQELQARDWLKRRLGEHDDEAAHAREQVRDLLADAGALAQPASLLAGVPGYGLPQADEREALAPRLAERNARLTEGWPALRQQAREALPPAQREAWQVIDANLAQIQVRLRRLADE</sequence>
<feature type="domain" description="DUF7844" evidence="2">
    <location>
        <begin position="19"/>
        <end position="107"/>
    </location>
</feature>
<evidence type="ECO:0000313" key="3">
    <source>
        <dbReference type="EMBL" id="KRG40677.1"/>
    </source>
</evidence>
<organism evidence="3 4">
    <name type="scientific">Stenotrophomonas panacihumi</name>
    <dbReference type="NCBI Taxonomy" id="676599"/>
    <lineage>
        <taxon>Bacteria</taxon>
        <taxon>Pseudomonadati</taxon>
        <taxon>Pseudomonadota</taxon>
        <taxon>Gammaproteobacteria</taxon>
        <taxon>Lysobacterales</taxon>
        <taxon>Lysobacteraceae</taxon>
        <taxon>Stenotrophomonas</taxon>
    </lineage>
</organism>
<accession>A0A0R0A6V2</accession>
<evidence type="ECO:0000259" key="1">
    <source>
        <dbReference type="Pfam" id="PF13387"/>
    </source>
</evidence>
<evidence type="ECO:0000313" key="4">
    <source>
        <dbReference type="Proteomes" id="UP000051802"/>
    </source>
</evidence>
<dbReference type="Pfam" id="PF25226">
    <property type="entry name" value="DUF7844"/>
    <property type="match status" value="2"/>
</dbReference>
<feature type="domain" description="DUF7844" evidence="2">
    <location>
        <begin position="111"/>
        <end position="189"/>
    </location>
</feature>
<dbReference type="Proteomes" id="UP000051802">
    <property type="component" value="Unassembled WGS sequence"/>
</dbReference>
<name>A0A0R0A6V2_9GAMM</name>
<dbReference type="Pfam" id="PF13387">
    <property type="entry name" value="Lnb_N"/>
    <property type="match status" value="1"/>
</dbReference>